<protein>
    <submittedName>
        <fullName evidence="2">CRAL-TRIO domain-containing protein</fullName>
    </submittedName>
</protein>
<dbReference type="PANTHER" id="PTHR46590:SF1">
    <property type="entry name" value="PHOSPHATIDYLINOSITOL TRANSFER PROTEIN CSR1"/>
    <property type="match status" value="1"/>
</dbReference>
<dbReference type="AlphaFoldDB" id="A0A4P9ZLC5"/>
<dbReference type="InterPro" id="IPR052432">
    <property type="entry name" value="PITP/CRAL-TRIO"/>
</dbReference>
<dbReference type="STRING" id="215637.A0A4P9ZLC5"/>
<dbReference type="InterPro" id="IPR001251">
    <property type="entry name" value="CRAL-TRIO_dom"/>
</dbReference>
<dbReference type="SUPFAM" id="SSF46938">
    <property type="entry name" value="CRAL/TRIO N-terminal domain"/>
    <property type="match status" value="1"/>
</dbReference>
<dbReference type="SMART" id="SM01100">
    <property type="entry name" value="CRAL_TRIO_N"/>
    <property type="match status" value="1"/>
</dbReference>
<proteinExistence type="predicted"/>
<name>A0A4P9ZLC5_9FUNG</name>
<sequence>MTTISPAPGHVGNLSPTQERLLRALWAKLFEYFGEKPLDINDASSQSDLAGLAKADSAASEAGDSVDAAAAALEGVALTDSPKSTTSASSPKPAETLREAFWGVVQADHPDGMVLRFLRARKWNVDRALEMMLTALRWRIETQVDQIINEGEGGLDDSILRKGISFLHGEDRKGRPIIITRVCLHRKEDQTVEEMTKFLVWTIETVRLVFKAPTETATIIFDLSDFTLANMDFNFVKILIRCLEAYYPESLGSLLIYNAPWIFSGIWRMISPLLDSVVASKINFVNNKKQFTEFIDPEHLVDWLGGSSKFKYEYVGPAVDENHRIQDAAGRQALLDQRSALANELEAATREWIKLCEAKDAEAVDVPKDNAEVKAIQDKRQKVVEEMRDVCQKLDPFIRARTFYHRIGVIEGHGQIDWDPMFSNGYALK</sequence>
<dbReference type="Proteomes" id="UP000268162">
    <property type="component" value="Unassembled WGS sequence"/>
</dbReference>
<evidence type="ECO:0000313" key="3">
    <source>
        <dbReference type="Proteomes" id="UP000268162"/>
    </source>
</evidence>
<dbReference type="SUPFAM" id="SSF52087">
    <property type="entry name" value="CRAL/TRIO domain"/>
    <property type="match status" value="1"/>
</dbReference>
<dbReference type="InterPro" id="IPR011074">
    <property type="entry name" value="CRAL/TRIO_N_dom"/>
</dbReference>
<evidence type="ECO:0000259" key="1">
    <source>
        <dbReference type="PROSITE" id="PS50191"/>
    </source>
</evidence>
<dbReference type="PANTHER" id="PTHR46590">
    <property type="entry name" value="PHOSPHATIDYLINOSITOL TRANSFER PROTEIN CSR1-RELATED"/>
    <property type="match status" value="1"/>
</dbReference>
<dbReference type="Pfam" id="PF03765">
    <property type="entry name" value="CRAL_TRIO_N"/>
    <property type="match status" value="1"/>
</dbReference>
<dbReference type="InterPro" id="IPR036273">
    <property type="entry name" value="CRAL/TRIO_N_dom_sf"/>
</dbReference>
<evidence type="ECO:0000313" key="2">
    <source>
        <dbReference type="EMBL" id="RKP34094.1"/>
    </source>
</evidence>
<dbReference type="PROSITE" id="PS50191">
    <property type="entry name" value="CRAL_TRIO"/>
    <property type="match status" value="1"/>
</dbReference>
<reference evidence="3" key="1">
    <citation type="journal article" date="2018" name="Nat. Microbiol.">
        <title>Leveraging single-cell genomics to expand the fungal tree of life.</title>
        <authorList>
            <person name="Ahrendt S.R."/>
            <person name="Quandt C.A."/>
            <person name="Ciobanu D."/>
            <person name="Clum A."/>
            <person name="Salamov A."/>
            <person name="Andreopoulos B."/>
            <person name="Cheng J.F."/>
            <person name="Woyke T."/>
            <person name="Pelin A."/>
            <person name="Henrissat B."/>
            <person name="Reynolds N.K."/>
            <person name="Benny G.L."/>
            <person name="Smith M.E."/>
            <person name="James T.Y."/>
            <person name="Grigoriev I.V."/>
        </authorList>
    </citation>
    <scope>NUCLEOTIDE SEQUENCE [LARGE SCALE GENOMIC DNA]</scope>
    <source>
        <strain evidence="3">RSA 468</strain>
    </source>
</reference>
<dbReference type="Gene3D" id="3.40.525.10">
    <property type="entry name" value="CRAL-TRIO lipid binding domain"/>
    <property type="match status" value="1"/>
</dbReference>
<keyword evidence="3" id="KW-1185">Reference proteome</keyword>
<organism evidence="2 3">
    <name type="scientific">Dimargaris cristalligena</name>
    <dbReference type="NCBI Taxonomy" id="215637"/>
    <lineage>
        <taxon>Eukaryota</taxon>
        <taxon>Fungi</taxon>
        <taxon>Fungi incertae sedis</taxon>
        <taxon>Zoopagomycota</taxon>
        <taxon>Kickxellomycotina</taxon>
        <taxon>Dimargaritomycetes</taxon>
        <taxon>Dimargaritales</taxon>
        <taxon>Dimargaritaceae</taxon>
        <taxon>Dimargaris</taxon>
    </lineage>
</organism>
<dbReference type="Pfam" id="PF00650">
    <property type="entry name" value="CRAL_TRIO"/>
    <property type="match status" value="1"/>
</dbReference>
<gene>
    <name evidence="2" type="ORF">BJ085DRAFT_18194</name>
</gene>
<dbReference type="CDD" id="cd00170">
    <property type="entry name" value="SEC14"/>
    <property type="match status" value="1"/>
</dbReference>
<feature type="domain" description="CRAL-TRIO" evidence="1">
    <location>
        <begin position="155"/>
        <end position="312"/>
    </location>
</feature>
<dbReference type="SMART" id="SM00516">
    <property type="entry name" value="SEC14"/>
    <property type="match status" value="1"/>
</dbReference>
<dbReference type="EMBL" id="ML003364">
    <property type="protein sequence ID" value="RKP34094.1"/>
    <property type="molecule type" value="Genomic_DNA"/>
</dbReference>
<accession>A0A4P9ZLC5</accession>
<dbReference type="InterPro" id="IPR036865">
    <property type="entry name" value="CRAL-TRIO_dom_sf"/>
</dbReference>